<gene>
    <name evidence="3" type="ORF">CMN54_11195</name>
</gene>
<comment type="caution">
    <text evidence="3">The sequence shown here is derived from an EMBL/GenBank/DDBJ whole genome shotgun (WGS) entry which is preliminary data.</text>
</comment>
<dbReference type="InterPro" id="IPR004104">
    <property type="entry name" value="Gfo/Idh/MocA-like_OxRdtase_C"/>
</dbReference>
<dbReference type="PANTHER" id="PTHR43377">
    <property type="entry name" value="BILIVERDIN REDUCTASE A"/>
    <property type="match status" value="1"/>
</dbReference>
<organism evidence="3 4">
    <name type="scientific">SAR324 cluster bacterium</name>
    <dbReference type="NCBI Taxonomy" id="2024889"/>
    <lineage>
        <taxon>Bacteria</taxon>
        <taxon>Deltaproteobacteria</taxon>
        <taxon>SAR324 cluster</taxon>
    </lineage>
</organism>
<dbReference type="SUPFAM" id="SSF55347">
    <property type="entry name" value="Glyceraldehyde-3-phosphate dehydrogenase-like, C-terminal domain"/>
    <property type="match status" value="1"/>
</dbReference>
<name>A0A2D6YLB4_9DELT</name>
<dbReference type="Gene3D" id="3.30.360.10">
    <property type="entry name" value="Dihydrodipicolinate Reductase, domain 2"/>
    <property type="match status" value="1"/>
</dbReference>
<dbReference type="Proteomes" id="UP000226525">
    <property type="component" value="Unassembled WGS sequence"/>
</dbReference>
<protein>
    <submittedName>
        <fullName evidence="3">Myo-inositol 2-dehydrogenase</fullName>
    </submittedName>
</protein>
<evidence type="ECO:0000259" key="2">
    <source>
        <dbReference type="Pfam" id="PF02894"/>
    </source>
</evidence>
<dbReference type="Pfam" id="PF01408">
    <property type="entry name" value="GFO_IDH_MocA"/>
    <property type="match status" value="1"/>
</dbReference>
<dbReference type="InterPro" id="IPR051450">
    <property type="entry name" value="Gfo/Idh/MocA_Oxidoreductases"/>
</dbReference>
<dbReference type="InterPro" id="IPR000683">
    <property type="entry name" value="Gfo/Idh/MocA-like_OxRdtase_N"/>
</dbReference>
<accession>A0A2D6YLB4</accession>
<reference evidence="4" key="1">
    <citation type="submission" date="2017-09" db="EMBL/GenBank/DDBJ databases">
        <title>The Reconstruction of 2,631 Draft Metagenome-Assembled Genomes from the Global Oceans.</title>
        <authorList>
            <person name="Tully B.J."/>
            <person name="Graham E.D."/>
            <person name="Heidelberg J.F."/>
        </authorList>
    </citation>
    <scope>NUCLEOTIDE SEQUENCE [LARGE SCALE GENOMIC DNA]</scope>
</reference>
<proteinExistence type="predicted"/>
<dbReference type="EMBL" id="NZEX01000126">
    <property type="protein sequence ID" value="MAH63987.1"/>
    <property type="molecule type" value="Genomic_DNA"/>
</dbReference>
<evidence type="ECO:0000313" key="4">
    <source>
        <dbReference type="Proteomes" id="UP000226525"/>
    </source>
</evidence>
<feature type="domain" description="Gfo/Idh/MocA-like oxidoreductase C-terminal" evidence="2">
    <location>
        <begin position="141"/>
        <end position="376"/>
    </location>
</feature>
<dbReference type="GO" id="GO:0000166">
    <property type="term" value="F:nucleotide binding"/>
    <property type="evidence" value="ECO:0007669"/>
    <property type="project" value="InterPro"/>
</dbReference>
<feature type="domain" description="Gfo/Idh/MocA-like oxidoreductase N-terminal" evidence="1">
    <location>
        <begin position="3"/>
        <end position="127"/>
    </location>
</feature>
<dbReference type="InterPro" id="IPR036291">
    <property type="entry name" value="NAD(P)-bd_dom_sf"/>
</dbReference>
<evidence type="ECO:0000259" key="1">
    <source>
        <dbReference type="Pfam" id="PF01408"/>
    </source>
</evidence>
<dbReference type="AlphaFoldDB" id="A0A2D6YLB4"/>
<sequence>MKKCAIVGVGGRHKMFRESLVKKYAVNHRLVAICDSNPGRLRYAEQSLKKSNVSVTCYLEKDFHKLLRVEKPDILIVTSPDYTHHKYIIAGAKKGCQIISEKPITSSLVYLKKIVTELNKVQTIATITHNYRYSPYRSQVKELLMSGTIGTVKAITFDWHLDRVHGADYFRRWHRYKRNSGGLAVHKATHHFDLINWWIADTPVSAYATGDNHYYNPINAKRLGIDNRGQRCKTCLSENCSFRLKLEAVDNLQKLYSDNEHYDGYHRDQCVFDGSIEIEDMIRAEVRYSRGAVLNYGLVAFSPWEGYEITFIGTEGTLSQKYLERSVINGDDSSLREGSNVQTSLLIPGKATERIKNPSSAGGHGGADPLMLNHIFADDGFPDPLQRKSNHFSAAWSAITGFAINRSMEKGKVVLIKDLIKDLAIPNDLRLN</sequence>
<evidence type="ECO:0000313" key="3">
    <source>
        <dbReference type="EMBL" id="MAH63987.1"/>
    </source>
</evidence>
<dbReference type="Gene3D" id="3.40.50.720">
    <property type="entry name" value="NAD(P)-binding Rossmann-like Domain"/>
    <property type="match status" value="1"/>
</dbReference>
<dbReference type="SUPFAM" id="SSF51735">
    <property type="entry name" value="NAD(P)-binding Rossmann-fold domains"/>
    <property type="match status" value="1"/>
</dbReference>
<dbReference type="Pfam" id="PF02894">
    <property type="entry name" value="GFO_IDH_MocA_C"/>
    <property type="match status" value="1"/>
</dbReference>
<dbReference type="PANTHER" id="PTHR43377:SF2">
    <property type="entry name" value="BINDING ROSSMANN FOLD OXIDOREDUCTASE, PUTATIVE (AFU_ORTHOLOGUE AFUA_4G00560)-RELATED"/>
    <property type="match status" value="1"/>
</dbReference>